<dbReference type="STRING" id="40571.SAMN05660733_07829"/>
<evidence type="ECO:0000256" key="1">
    <source>
        <dbReference type="SAM" id="MobiDB-lite"/>
    </source>
</evidence>
<dbReference type="eggNOG" id="COG1595">
    <property type="taxonomic scope" value="Bacteria"/>
</dbReference>
<dbReference type="RefSeq" id="WP_211257864.1">
    <property type="nucleotide sequence ID" value="NZ_FWYC01000022.1"/>
</dbReference>
<evidence type="ECO:0000313" key="3">
    <source>
        <dbReference type="Proteomes" id="UP000192840"/>
    </source>
</evidence>
<organism evidence="2 3">
    <name type="scientific">Lentzea albidocapillata</name>
    <dbReference type="NCBI Taxonomy" id="40571"/>
    <lineage>
        <taxon>Bacteria</taxon>
        <taxon>Bacillati</taxon>
        <taxon>Actinomycetota</taxon>
        <taxon>Actinomycetes</taxon>
        <taxon>Pseudonocardiales</taxon>
        <taxon>Pseudonocardiaceae</taxon>
        <taxon>Lentzea</taxon>
    </lineage>
</organism>
<sequence>MFADGGIDKLQGTLTVHPTAVNGNPAPWLRLDGEIDGVIALRVEDTHITGLYYVRDPEDRPMSRPPPRSLFTDHRC</sequence>
<dbReference type="AlphaFoldDB" id="A0A1W2FS04"/>
<protein>
    <submittedName>
        <fullName evidence="2">RNA polymerase sigma-70 factor, ECF subfamily</fullName>
    </submittedName>
</protein>
<accession>A0A1W2FS04</accession>
<proteinExistence type="predicted"/>
<dbReference type="EMBL" id="FWYC01000022">
    <property type="protein sequence ID" value="SMD24749.1"/>
    <property type="molecule type" value="Genomic_DNA"/>
</dbReference>
<reference evidence="3" key="1">
    <citation type="submission" date="2017-04" db="EMBL/GenBank/DDBJ databases">
        <authorList>
            <person name="Varghese N."/>
            <person name="Submissions S."/>
        </authorList>
    </citation>
    <scope>NUCLEOTIDE SEQUENCE [LARGE SCALE GENOMIC DNA]</scope>
    <source>
        <strain evidence="3">DSM 44073</strain>
    </source>
</reference>
<gene>
    <name evidence="2" type="ORF">SAMN05660733_07829</name>
</gene>
<name>A0A1W2FS04_9PSEU</name>
<dbReference type="Proteomes" id="UP000192840">
    <property type="component" value="Unassembled WGS sequence"/>
</dbReference>
<evidence type="ECO:0000313" key="2">
    <source>
        <dbReference type="EMBL" id="SMD24749.1"/>
    </source>
</evidence>
<feature type="region of interest" description="Disordered" evidence="1">
    <location>
        <begin position="57"/>
        <end position="76"/>
    </location>
</feature>
<keyword evidence="3" id="KW-1185">Reference proteome</keyword>